<feature type="non-terminal residue" evidence="1">
    <location>
        <position position="88"/>
    </location>
</feature>
<reference evidence="1 2" key="1">
    <citation type="submission" date="2022-09" db="EMBL/GenBank/DDBJ databases">
        <title>The outer-membrane cytochrome OmcA is essential for infection of Shewanella oneidensis by a zebrafish-associated bacteriophage.</title>
        <authorList>
            <person name="Grenfell A.W."/>
            <person name="Intile P."/>
            <person name="Mcfarlane J."/>
            <person name="Leung D."/>
            <person name="Abdalla K."/>
            <person name="Wold M."/>
            <person name="Kees E."/>
            <person name="Gralnick J."/>
        </authorList>
    </citation>
    <scope>NUCLEOTIDE SEQUENCE [LARGE SCALE GENOMIC DNA]</scope>
    <source>
        <strain evidence="1 2">NF-5</strain>
    </source>
</reference>
<comment type="caution">
    <text evidence="1">The sequence shown here is derived from an EMBL/GenBank/DDBJ whole genome shotgun (WGS) entry which is preliminary data.</text>
</comment>
<keyword evidence="2" id="KW-1185">Reference proteome</keyword>
<evidence type="ECO:0000313" key="1">
    <source>
        <dbReference type="EMBL" id="MDI5834415.1"/>
    </source>
</evidence>
<dbReference type="Proteomes" id="UP001159075">
    <property type="component" value="Unassembled WGS sequence"/>
</dbReference>
<protein>
    <submittedName>
        <fullName evidence="1">Methyl-accepting chemotaxis protein</fullName>
    </submittedName>
</protein>
<evidence type="ECO:0000313" key="2">
    <source>
        <dbReference type="Proteomes" id="UP001159075"/>
    </source>
</evidence>
<dbReference type="EMBL" id="JAOTLW010000114">
    <property type="protein sequence ID" value="MDI5834415.1"/>
    <property type="molecule type" value="Genomic_DNA"/>
</dbReference>
<gene>
    <name evidence="1" type="ORF">ODY93_22945</name>
</gene>
<name>A0ABT6UKV2_9GAMM</name>
<accession>A0ABT6UKV2</accession>
<proteinExistence type="predicted"/>
<organism evidence="1 2">
    <name type="scientific">Shewanella xiamenensis</name>
    <dbReference type="NCBI Taxonomy" id="332186"/>
    <lineage>
        <taxon>Bacteria</taxon>
        <taxon>Pseudomonadati</taxon>
        <taxon>Pseudomonadota</taxon>
        <taxon>Gammaproteobacteria</taxon>
        <taxon>Alteromonadales</taxon>
        <taxon>Shewanellaceae</taxon>
        <taxon>Shewanella</taxon>
    </lineage>
</organism>
<feature type="non-terminal residue" evidence="1">
    <location>
        <position position="1"/>
    </location>
</feature>
<sequence length="88" mass="10362">GFDRNLNQYQLAFNEVVQLQQEIGLTPKTGLYGTLRTAVHNIESMLKEYDQLSLQVAMLQLRRNEKDFMLRREMSYVETFDSNIVVFN</sequence>